<evidence type="ECO:0000313" key="4">
    <source>
        <dbReference type="Proteomes" id="UP000305093"/>
    </source>
</evidence>
<dbReference type="InterPro" id="IPR025317">
    <property type="entry name" value="DUF4222"/>
</dbReference>
<evidence type="ECO:0000313" key="1">
    <source>
        <dbReference type="EMBL" id="PZZ67554.1"/>
    </source>
</evidence>
<gene>
    <name evidence="2" type="ORF">C9194_23305</name>
    <name evidence="1" type="ORF">DIV22_14135</name>
</gene>
<dbReference type="AlphaFoldDB" id="A0A0F3USQ1"/>
<comment type="caution">
    <text evidence="1">The sequence shown here is derived from an EMBL/GenBank/DDBJ whole genome shotgun (WGS) entry which is preliminary data.</text>
</comment>
<dbReference type="Proteomes" id="UP000248865">
    <property type="component" value="Unassembled WGS sequence"/>
</dbReference>
<dbReference type="Proteomes" id="UP000305093">
    <property type="component" value="Unassembled WGS sequence"/>
</dbReference>
<organism evidence="1 3">
    <name type="scientific">Escherichia coli</name>
    <dbReference type="NCBI Taxonomy" id="562"/>
    <lineage>
        <taxon>Bacteria</taxon>
        <taxon>Pseudomonadati</taxon>
        <taxon>Pseudomonadota</taxon>
        <taxon>Gammaproteobacteria</taxon>
        <taxon>Enterobacterales</taxon>
        <taxon>Enterobacteriaceae</taxon>
        <taxon>Escherichia</taxon>
    </lineage>
</organism>
<sequence length="80" mass="9534">MFALIQRGQIYTDRAGYPVVITRCTDRSVFFRRMDGHSGRVCIGEFNCLFEHIDHQQYCKILADTEQEKHLKKLRAMQRR</sequence>
<accession>A0A0F3USQ1</accession>
<dbReference type="Pfam" id="PF13973">
    <property type="entry name" value="DUF4222"/>
    <property type="match status" value="1"/>
</dbReference>
<evidence type="ECO:0000313" key="2">
    <source>
        <dbReference type="EMBL" id="TJF60802.1"/>
    </source>
</evidence>
<reference evidence="1 3" key="1">
    <citation type="submission" date="2018-05" db="EMBL/GenBank/DDBJ databases">
        <title>Genomic sequencing of EHEC O26 New European Clone.</title>
        <authorList>
            <person name="Karnisova L."/>
            <person name="Nunvar J."/>
            <person name="Marejkova M."/>
            <person name="Mellmann A."/>
            <person name="Drevinek P."/>
            <person name="Blahova K."/>
            <person name="Bielaszewska M."/>
        </authorList>
    </citation>
    <scope>NUCLEOTIDE SEQUENCE [LARGE SCALE GENOMIC DNA]</scope>
    <source>
        <strain evidence="1 3">14-391</strain>
    </source>
</reference>
<reference evidence="2 4" key="2">
    <citation type="submission" date="2018-12" db="EMBL/GenBank/DDBJ databases">
        <title>Food and Water Safety Consortium.</title>
        <authorList>
            <person name="Tyson S."/>
            <person name="Peterson C.-L."/>
            <person name="Olson A."/>
            <person name="Tyler S."/>
            <person name="Cabral J."/>
            <person name="Lynch T."/>
            <person name="Knox N."/>
            <person name="Van Domselaar G."/>
            <person name="Graham M."/>
        </authorList>
    </citation>
    <scope>NUCLEOTIDE SEQUENCE [LARGE SCALE GENOMIC DNA]</scope>
    <source>
        <strain evidence="2 4">FWSEC0419</strain>
    </source>
</reference>
<protein>
    <submittedName>
        <fullName evidence="1">DUF4222 domain-containing protein</fullName>
    </submittedName>
</protein>
<dbReference type="RefSeq" id="WP_000457722.1">
    <property type="nucleotide sequence ID" value="NZ_AP018808.1"/>
</dbReference>
<proteinExistence type="predicted"/>
<dbReference type="EMBL" id="RROO01000063">
    <property type="protein sequence ID" value="TJF60802.1"/>
    <property type="molecule type" value="Genomic_DNA"/>
</dbReference>
<evidence type="ECO:0000313" key="3">
    <source>
        <dbReference type="Proteomes" id="UP000248865"/>
    </source>
</evidence>
<dbReference type="EMBL" id="QFSS01000075">
    <property type="protein sequence ID" value="PZZ67554.1"/>
    <property type="molecule type" value="Genomic_DNA"/>
</dbReference>
<name>A0A0F3USQ1_ECOLX</name>